<feature type="transmembrane region" description="Helical" evidence="5">
    <location>
        <begin position="388"/>
        <end position="407"/>
    </location>
</feature>
<dbReference type="InterPro" id="IPR050382">
    <property type="entry name" value="MFS_Na/Anion_cotransporter"/>
</dbReference>
<feature type="transmembrane region" description="Helical" evidence="5">
    <location>
        <begin position="329"/>
        <end position="350"/>
    </location>
</feature>
<feature type="domain" description="Major facilitator superfamily (MFS) profile" evidence="6">
    <location>
        <begin position="26"/>
        <end position="482"/>
    </location>
</feature>
<keyword evidence="2 5" id="KW-0812">Transmembrane</keyword>
<evidence type="ECO:0000313" key="7">
    <source>
        <dbReference type="EMBL" id="MFK4264338.1"/>
    </source>
</evidence>
<feature type="transmembrane region" description="Helical" evidence="5">
    <location>
        <begin position="428"/>
        <end position="450"/>
    </location>
</feature>
<evidence type="ECO:0000256" key="5">
    <source>
        <dbReference type="SAM" id="Phobius"/>
    </source>
</evidence>
<dbReference type="Proteomes" id="UP001620295">
    <property type="component" value="Unassembled WGS sequence"/>
</dbReference>
<dbReference type="PANTHER" id="PTHR11662:SF399">
    <property type="entry name" value="FI19708P1-RELATED"/>
    <property type="match status" value="1"/>
</dbReference>
<sequence length="484" mass="51162">MSEVTAPTTGGRDPEAAPGGWKPYHTLWAMLLGGWLFSYADRTITGPVVTWLIDNDHGMLGSASHPHALGGLIGSLFFAGYMLTQFPGGYLGDRFGHRAMLAISLLWAGVATLASGLVGGLIAFVVLRVLTGLGEGVFYSNDRTLIAQRTPPAKAGLGMGVAITGLSIGLTIATISAPYLIDWGADVFGHEDAWRMPFLVLGSATLVFGVVSAGYLRRIGGPLRATGSALRLLGISAVLCAAVLAVYLIADGAGLPSWGVAVLECVLAFVLIGAIFARRGSRLGAVSRNRNVLLLSFAFIAVMWNLWFFSFWSVSIVADAAHSSFQNAALVATFNAGAGILGFPAGGWLSDRAKDRGWGRRPLLVAFTVVQGLLVLVFGAYLQADETPSLLVMSVLLFVTSLFFNALQPMAHALLNDVVDAAERGAAFGMFNLVGEIGAVISPALSGTLFDHYGTWTHAVYIDGALMLASAVLYYLIREQVHRP</sequence>
<keyword evidence="3 5" id="KW-1133">Transmembrane helix</keyword>
<dbReference type="EMBL" id="JBJDQH010000002">
    <property type="protein sequence ID" value="MFK4264338.1"/>
    <property type="molecule type" value="Genomic_DNA"/>
</dbReference>
<organism evidence="7 8">
    <name type="scientific">Streptomyces milbemycinicus</name>
    <dbReference type="NCBI Taxonomy" id="476552"/>
    <lineage>
        <taxon>Bacteria</taxon>
        <taxon>Bacillati</taxon>
        <taxon>Actinomycetota</taxon>
        <taxon>Actinomycetes</taxon>
        <taxon>Kitasatosporales</taxon>
        <taxon>Streptomycetaceae</taxon>
        <taxon>Streptomyces</taxon>
    </lineage>
</organism>
<feature type="transmembrane region" description="Helical" evidence="5">
    <location>
        <begin position="289"/>
        <end position="309"/>
    </location>
</feature>
<dbReference type="RefSeq" id="WP_358633134.1">
    <property type="nucleotide sequence ID" value="NZ_JBFAEV010000004.1"/>
</dbReference>
<gene>
    <name evidence="7" type="ORF">ACI2L5_05295</name>
</gene>
<dbReference type="PROSITE" id="PS50850">
    <property type="entry name" value="MFS"/>
    <property type="match status" value="1"/>
</dbReference>
<proteinExistence type="predicted"/>
<feature type="transmembrane region" description="Helical" evidence="5">
    <location>
        <begin position="106"/>
        <end position="134"/>
    </location>
</feature>
<name>A0ABW8LEH8_9ACTN</name>
<accession>A0ABW8LEH8</accession>
<evidence type="ECO:0000259" key="6">
    <source>
        <dbReference type="PROSITE" id="PS50850"/>
    </source>
</evidence>
<evidence type="ECO:0000256" key="1">
    <source>
        <dbReference type="ARBA" id="ARBA00004651"/>
    </source>
</evidence>
<feature type="transmembrane region" description="Helical" evidence="5">
    <location>
        <begin position="193"/>
        <end position="216"/>
    </location>
</feature>
<dbReference type="Pfam" id="PF07690">
    <property type="entry name" value="MFS_1"/>
    <property type="match status" value="1"/>
</dbReference>
<evidence type="ECO:0000256" key="2">
    <source>
        <dbReference type="ARBA" id="ARBA00022692"/>
    </source>
</evidence>
<protein>
    <submittedName>
        <fullName evidence="7">MFS transporter</fullName>
    </submittedName>
</protein>
<evidence type="ECO:0000313" key="8">
    <source>
        <dbReference type="Proteomes" id="UP001620295"/>
    </source>
</evidence>
<dbReference type="Gene3D" id="1.20.1250.20">
    <property type="entry name" value="MFS general substrate transporter like domains"/>
    <property type="match status" value="2"/>
</dbReference>
<dbReference type="SUPFAM" id="SSF103473">
    <property type="entry name" value="MFS general substrate transporter"/>
    <property type="match status" value="1"/>
</dbReference>
<comment type="caution">
    <text evidence="7">The sequence shown here is derived from an EMBL/GenBank/DDBJ whole genome shotgun (WGS) entry which is preliminary data.</text>
</comment>
<comment type="subcellular location">
    <subcellularLocation>
        <location evidence="1">Cell membrane</location>
        <topology evidence="1">Multi-pass membrane protein</topology>
    </subcellularLocation>
</comment>
<dbReference type="PANTHER" id="PTHR11662">
    <property type="entry name" value="SOLUTE CARRIER FAMILY 17"/>
    <property type="match status" value="1"/>
</dbReference>
<feature type="transmembrane region" description="Helical" evidence="5">
    <location>
        <begin position="228"/>
        <end position="249"/>
    </location>
</feature>
<dbReference type="InterPro" id="IPR036259">
    <property type="entry name" value="MFS_trans_sf"/>
</dbReference>
<feature type="transmembrane region" description="Helical" evidence="5">
    <location>
        <begin position="68"/>
        <end position="86"/>
    </location>
</feature>
<evidence type="ECO:0000256" key="3">
    <source>
        <dbReference type="ARBA" id="ARBA00022989"/>
    </source>
</evidence>
<feature type="transmembrane region" description="Helical" evidence="5">
    <location>
        <begin position="255"/>
        <end position="277"/>
    </location>
</feature>
<dbReference type="InterPro" id="IPR020846">
    <property type="entry name" value="MFS_dom"/>
</dbReference>
<feature type="transmembrane region" description="Helical" evidence="5">
    <location>
        <begin position="456"/>
        <end position="477"/>
    </location>
</feature>
<keyword evidence="4 5" id="KW-0472">Membrane</keyword>
<dbReference type="InterPro" id="IPR011701">
    <property type="entry name" value="MFS"/>
</dbReference>
<keyword evidence="8" id="KW-1185">Reference proteome</keyword>
<reference evidence="7 8" key="1">
    <citation type="submission" date="2024-11" db="EMBL/GenBank/DDBJ databases">
        <title>The Natural Products Discovery Center: Release of the First 8490 Sequenced Strains for Exploring Actinobacteria Biosynthetic Diversity.</title>
        <authorList>
            <person name="Kalkreuter E."/>
            <person name="Kautsar S.A."/>
            <person name="Yang D."/>
            <person name="Bader C.D."/>
            <person name="Teijaro C.N."/>
            <person name="Fluegel L."/>
            <person name="Davis C.M."/>
            <person name="Simpson J.R."/>
            <person name="Lauterbach L."/>
            <person name="Steele A.D."/>
            <person name="Gui C."/>
            <person name="Meng S."/>
            <person name="Li G."/>
            <person name="Viehrig K."/>
            <person name="Ye F."/>
            <person name="Su P."/>
            <person name="Kiefer A.F."/>
            <person name="Nichols A."/>
            <person name="Cepeda A.J."/>
            <person name="Yan W."/>
            <person name="Fan B."/>
            <person name="Jiang Y."/>
            <person name="Adhikari A."/>
            <person name="Zheng C.-J."/>
            <person name="Schuster L."/>
            <person name="Cowan T.M."/>
            <person name="Smanski M.J."/>
            <person name="Chevrette M.G."/>
            <person name="De Carvalho L.P.S."/>
            <person name="Shen B."/>
        </authorList>
    </citation>
    <scope>NUCLEOTIDE SEQUENCE [LARGE SCALE GENOMIC DNA]</scope>
    <source>
        <strain evidence="7 8">NPDC020863</strain>
    </source>
</reference>
<feature type="transmembrane region" description="Helical" evidence="5">
    <location>
        <begin position="362"/>
        <end position="382"/>
    </location>
</feature>
<evidence type="ECO:0000256" key="4">
    <source>
        <dbReference type="ARBA" id="ARBA00023136"/>
    </source>
</evidence>
<feature type="transmembrane region" description="Helical" evidence="5">
    <location>
        <begin position="155"/>
        <end position="181"/>
    </location>
</feature>